<comment type="caution">
    <text evidence="1">The sequence shown here is derived from an EMBL/GenBank/DDBJ whole genome shotgun (WGS) entry which is preliminary data.</text>
</comment>
<protein>
    <submittedName>
        <fullName evidence="1">Uncharacterized protein</fullName>
    </submittedName>
</protein>
<keyword evidence="2" id="KW-1185">Reference proteome</keyword>
<accession>A0A849KMW6</accession>
<evidence type="ECO:0000313" key="2">
    <source>
        <dbReference type="Proteomes" id="UP000574931"/>
    </source>
</evidence>
<reference evidence="1 2" key="1">
    <citation type="submission" date="2020-05" db="EMBL/GenBank/DDBJ databases">
        <title>Draft Genome Sequence of Ochrobactrum soli Isolated from Stable Fly Gut.</title>
        <authorList>
            <person name="Pileggi M.T."/>
            <person name="Vazhakkala L.J."/>
            <person name="Wong C.N."/>
        </authorList>
    </citation>
    <scope>NUCLEOTIDE SEQUENCE [LARGE SCALE GENOMIC DNA]</scope>
    <source>
        <strain evidence="1 2">MTP-C0764</strain>
    </source>
</reference>
<organism evidence="1 2">
    <name type="scientific">Ochrobactrum soli</name>
    <dbReference type="NCBI Taxonomy" id="2448455"/>
    <lineage>
        <taxon>Bacteria</taxon>
        <taxon>Pseudomonadati</taxon>
        <taxon>Pseudomonadota</taxon>
        <taxon>Alphaproteobacteria</taxon>
        <taxon>Hyphomicrobiales</taxon>
        <taxon>Brucellaceae</taxon>
        <taxon>Brucella/Ochrobactrum group</taxon>
        <taxon>Ochrobactrum</taxon>
    </lineage>
</organism>
<gene>
    <name evidence="1" type="ORF">HKX02_12095</name>
</gene>
<dbReference type="Proteomes" id="UP000574931">
    <property type="component" value="Unassembled WGS sequence"/>
</dbReference>
<dbReference type="EMBL" id="JABFCY010000007">
    <property type="protein sequence ID" value="NNU60990.1"/>
    <property type="molecule type" value="Genomic_DNA"/>
</dbReference>
<dbReference type="RefSeq" id="WP_171318169.1">
    <property type="nucleotide sequence ID" value="NZ_JABFCY010000007.1"/>
</dbReference>
<sequence length="75" mass="8525">MAPFSDRHMQFEKAFPEDVVEILVLDEPSALIPGLFPEVDNIRNQPVIAALPHSGYRNHDETFSRHWATRCHGLG</sequence>
<proteinExistence type="predicted"/>
<name>A0A849KMW6_9HYPH</name>
<evidence type="ECO:0000313" key="1">
    <source>
        <dbReference type="EMBL" id="NNU60990.1"/>
    </source>
</evidence>
<dbReference type="AlphaFoldDB" id="A0A849KMW6"/>